<dbReference type="Pfam" id="PF07002">
    <property type="entry name" value="Copine"/>
    <property type="match status" value="1"/>
</dbReference>
<dbReference type="InterPro" id="IPR035892">
    <property type="entry name" value="C2_domain_sf"/>
</dbReference>
<comment type="similarity">
    <text evidence="1">Belongs to the copine family.</text>
</comment>
<dbReference type="PANTHER" id="PTHR10857:SF106">
    <property type="entry name" value="C2 DOMAIN-CONTAINING PROTEIN"/>
    <property type="match status" value="1"/>
</dbReference>
<dbReference type="EMBL" id="JARBJD010000031">
    <property type="protein sequence ID" value="KAK2959243.1"/>
    <property type="molecule type" value="Genomic_DNA"/>
</dbReference>
<dbReference type="PROSITE" id="PS50234">
    <property type="entry name" value="VWFA"/>
    <property type="match status" value="1"/>
</dbReference>
<dbReference type="InterPro" id="IPR036465">
    <property type="entry name" value="vWFA_dom_sf"/>
</dbReference>
<dbReference type="InterPro" id="IPR010734">
    <property type="entry name" value="Copine_C"/>
</dbReference>
<evidence type="ECO:0000259" key="4">
    <source>
        <dbReference type="PROSITE" id="PS50234"/>
    </source>
</evidence>
<dbReference type="SUPFAM" id="SSF53300">
    <property type="entry name" value="vWA-like"/>
    <property type="match status" value="1"/>
</dbReference>
<sequence length="780" mass="87929">MSSQKHPQTASVQQNNRIEIQVQCLNLPPNPSVDSERFRVVMYIPETTETGEEDWIPVNSTEIVENNYNPIFVSPFFIDYKFDQVQPLIFSVYRITDMYQENNPKAQEWIGSIHLDLLTLLKDSQRRVIQNLIAPDDTELNAKVWLTFDEVRSFGINIGAEFRLRDLKLSKDCVSLFCTLMKVRDDGSRKVIASSDLFDPKLSSDFGTVVAPYGRLCEGNNERVFRIRVTSLNKHSEKKHIAFCDTNLQELDTWLKASGKEMEERTQSVKEGSEKKEGHRKNTIFDRSAVVPLYALTDEHIFKLERLTHANSVVSREQGQIRDEKALKPSSSPEHLPAKRIGSLSLVSLSKENRYSFLDFIRNNLEIQVVFAIDFTLSNGDPSNPNSLHYFHEKDKFDEDSDMSSSSSDSETFAHPRSVHSRLDSASQQGFTGRDEDDDYDWEENEYLQVIRSISVITNYDTDNLYPVFGFGALIPGKNIVSHCFPLNMNPANPLVPGIDGVIKAYKYALRHVKLNGPTILSQVLDVMAVLSPKNERGQKRPFHYGILLLLTDGNVTDLQTTVDKLVQYSELPLSIIVVGIGDEEDFSEMRILDSQLIPIISSTGDRMRRDMVHFIAFSDYAGRTSDELSRALLERIPSQVEAYFQQYGLTPEDCLQASGAEETSASQMISPQLTPSLPKEPQPRPTSSHTPSTRGEESPMGEPLIEFQHVPPQMLSAVPKDLPLATELPTEPHHTPAVDTVHASVESPGSEPAHNEDSTPQSDQTDKIQNTTEPVVRVE</sequence>
<dbReference type="CDD" id="cd00030">
    <property type="entry name" value="C2"/>
    <property type="match status" value="1"/>
</dbReference>
<dbReference type="InterPro" id="IPR045052">
    <property type="entry name" value="Copine"/>
</dbReference>
<feature type="domain" description="VWFA" evidence="4">
    <location>
        <begin position="510"/>
        <end position="637"/>
    </location>
</feature>
<evidence type="ECO:0000259" key="3">
    <source>
        <dbReference type="PROSITE" id="PS50004"/>
    </source>
</evidence>
<evidence type="ECO:0000313" key="6">
    <source>
        <dbReference type="Proteomes" id="UP001281761"/>
    </source>
</evidence>
<feature type="region of interest" description="Disordered" evidence="2">
    <location>
        <begin position="262"/>
        <end position="281"/>
    </location>
</feature>
<feature type="compositionally biased region" description="Polar residues" evidence="2">
    <location>
        <begin position="662"/>
        <end position="676"/>
    </location>
</feature>
<proteinExistence type="inferred from homology"/>
<organism evidence="5 6">
    <name type="scientific">Blattamonas nauphoetae</name>
    <dbReference type="NCBI Taxonomy" id="2049346"/>
    <lineage>
        <taxon>Eukaryota</taxon>
        <taxon>Metamonada</taxon>
        <taxon>Preaxostyla</taxon>
        <taxon>Oxymonadida</taxon>
        <taxon>Blattamonas</taxon>
    </lineage>
</organism>
<evidence type="ECO:0000256" key="1">
    <source>
        <dbReference type="ARBA" id="ARBA00009048"/>
    </source>
</evidence>
<dbReference type="PANTHER" id="PTHR10857">
    <property type="entry name" value="COPINE"/>
    <property type="match status" value="1"/>
</dbReference>
<gene>
    <name evidence="5" type="ORF">BLNAU_5801</name>
</gene>
<feature type="region of interest" description="Disordered" evidence="2">
    <location>
        <begin position="726"/>
        <end position="780"/>
    </location>
</feature>
<dbReference type="PROSITE" id="PS50004">
    <property type="entry name" value="C2"/>
    <property type="match status" value="1"/>
</dbReference>
<feature type="region of interest" description="Disordered" evidence="2">
    <location>
        <begin position="314"/>
        <end position="336"/>
    </location>
</feature>
<reference evidence="5 6" key="1">
    <citation type="journal article" date="2022" name="bioRxiv">
        <title>Genomics of Preaxostyla Flagellates Illuminates Evolutionary Transitions and the Path Towards Mitochondrial Loss.</title>
        <authorList>
            <person name="Novak L.V.F."/>
            <person name="Treitli S.C."/>
            <person name="Pyrih J."/>
            <person name="Halakuc P."/>
            <person name="Pipaliya S.V."/>
            <person name="Vacek V."/>
            <person name="Brzon O."/>
            <person name="Soukal P."/>
            <person name="Eme L."/>
            <person name="Dacks J.B."/>
            <person name="Karnkowska A."/>
            <person name="Elias M."/>
            <person name="Hampl V."/>
        </authorList>
    </citation>
    <scope>NUCLEOTIDE SEQUENCE [LARGE SCALE GENOMIC DNA]</scope>
    <source>
        <strain evidence="5">NAU3</strain>
        <tissue evidence="5">Gut</tissue>
    </source>
</reference>
<feature type="domain" description="C2" evidence="3">
    <location>
        <begin position="1"/>
        <end position="132"/>
    </location>
</feature>
<keyword evidence="6" id="KW-1185">Reference proteome</keyword>
<dbReference type="Proteomes" id="UP001281761">
    <property type="component" value="Unassembled WGS sequence"/>
</dbReference>
<feature type="compositionally biased region" description="Basic and acidic residues" evidence="2">
    <location>
        <begin position="262"/>
        <end position="277"/>
    </location>
</feature>
<name>A0ABQ9Y6C8_9EUKA</name>
<evidence type="ECO:0000256" key="2">
    <source>
        <dbReference type="SAM" id="MobiDB-lite"/>
    </source>
</evidence>
<dbReference type="InterPro" id="IPR000008">
    <property type="entry name" value="C2_dom"/>
</dbReference>
<dbReference type="SUPFAM" id="SSF49562">
    <property type="entry name" value="C2 domain (Calcium/lipid-binding domain, CaLB)"/>
    <property type="match status" value="1"/>
</dbReference>
<feature type="region of interest" description="Disordered" evidence="2">
    <location>
        <begin position="399"/>
        <end position="438"/>
    </location>
</feature>
<accession>A0ABQ9Y6C8</accession>
<dbReference type="SMART" id="SM00327">
    <property type="entry name" value="VWA"/>
    <property type="match status" value="1"/>
</dbReference>
<evidence type="ECO:0000313" key="5">
    <source>
        <dbReference type="EMBL" id="KAK2959243.1"/>
    </source>
</evidence>
<dbReference type="InterPro" id="IPR002035">
    <property type="entry name" value="VWF_A"/>
</dbReference>
<feature type="compositionally biased region" description="Polar residues" evidence="2">
    <location>
        <begin position="759"/>
        <end position="774"/>
    </location>
</feature>
<feature type="region of interest" description="Disordered" evidence="2">
    <location>
        <begin position="658"/>
        <end position="701"/>
    </location>
</feature>
<comment type="caution">
    <text evidence="5">The sequence shown here is derived from an EMBL/GenBank/DDBJ whole genome shotgun (WGS) entry which is preliminary data.</text>
</comment>
<protein>
    <submittedName>
        <fullName evidence="5">Copine family protein</fullName>
    </submittedName>
</protein>